<protein>
    <submittedName>
        <fullName evidence="1">Uncharacterized protein</fullName>
    </submittedName>
</protein>
<evidence type="ECO:0000313" key="1">
    <source>
        <dbReference type="EMBL" id="CAK0892843.1"/>
    </source>
</evidence>
<sequence>RYAYDSATSDLNDERALAIEELLLLEEHGEEYEDIVYLASHRVETICEEKLSPGERKQFSQAEDETLLPWIESRAWERARTDTANPDEFAPMIYLLKWKQGPEGRQANARITLQGFKHIDVPTQKLDTESPT</sequence>
<name>A0ABN9X431_9DINO</name>
<organism evidence="1 2">
    <name type="scientific">Prorocentrum cordatum</name>
    <dbReference type="NCBI Taxonomy" id="2364126"/>
    <lineage>
        <taxon>Eukaryota</taxon>
        <taxon>Sar</taxon>
        <taxon>Alveolata</taxon>
        <taxon>Dinophyceae</taxon>
        <taxon>Prorocentrales</taxon>
        <taxon>Prorocentraceae</taxon>
        <taxon>Prorocentrum</taxon>
    </lineage>
</organism>
<dbReference type="EMBL" id="CAUYUJ010019671">
    <property type="protein sequence ID" value="CAK0892843.1"/>
    <property type="molecule type" value="Genomic_DNA"/>
</dbReference>
<evidence type="ECO:0000313" key="2">
    <source>
        <dbReference type="Proteomes" id="UP001189429"/>
    </source>
</evidence>
<comment type="caution">
    <text evidence="1">The sequence shown here is derived from an EMBL/GenBank/DDBJ whole genome shotgun (WGS) entry which is preliminary data.</text>
</comment>
<proteinExistence type="predicted"/>
<feature type="non-terminal residue" evidence="1">
    <location>
        <position position="1"/>
    </location>
</feature>
<keyword evidence="2" id="KW-1185">Reference proteome</keyword>
<dbReference type="Proteomes" id="UP001189429">
    <property type="component" value="Unassembled WGS sequence"/>
</dbReference>
<reference evidence="1" key="1">
    <citation type="submission" date="2023-10" db="EMBL/GenBank/DDBJ databases">
        <authorList>
            <person name="Chen Y."/>
            <person name="Shah S."/>
            <person name="Dougan E. K."/>
            <person name="Thang M."/>
            <person name="Chan C."/>
        </authorList>
    </citation>
    <scope>NUCLEOTIDE SEQUENCE [LARGE SCALE GENOMIC DNA]</scope>
</reference>
<accession>A0ABN9X431</accession>
<gene>
    <name evidence="1" type="ORF">PCOR1329_LOCUS72390</name>
</gene>